<evidence type="ECO:0000256" key="1">
    <source>
        <dbReference type="ARBA" id="ARBA00004196"/>
    </source>
</evidence>
<dbReference type="PANTHER" id="PTHR30290">
    <property type="entry name" value="PERIPLASMIC BINDING COMPONENT OF ABC TRANSPORTER"/>
    <property type="match status" value="1"/>
</dbReference>
<feature type="compositionally biased region" description="Low complexity" evidence="5">
    <location>
        <begin position="23"/>
        <end position="42"/>
    </location>
</feature>
<dbReference type="GO" id="GO:0042597">
    <property type="term" value="C:periplasmic space"/>
    <property type="evidence" value="ECO:0007669"/>
    <property type="project" value="UniProtKB-ARBA"/>
</dbReference>
<comment type="subcellular location">
    <subcellularLocation>
        <location evidence="1">Cell envelope</location>
    </subcellularLocation>
</comment>
<dbReference type="PROSITE" id="PS51257">
    <property type="entry name" value="PROKAR_LIPOPROTEIN"/>
    <property type="match status" value="1"/>
</dbReference>
<protein>
    <submittedName>
        <fullName evidence="8">Oligopeptide transport system substrate-binding protein</fullName>
    </submittedName>
</protein>
<evidence type="ECO:0000256" key="5">
    <source>
        <dbReference type="SAM" id="MobiDB-lite"/>
    </source>
</evidence>
<accession>A0AB73T5V7</accession>
<dbReference type="Gene3D" id="3.10.105.10">
    <property type="entry name" value="Dipeptide-binding Protein, Domain 3"/>
    <property type="match status" value="1"/>
</dbReference>
<evidence type="ECO:0000256" key="3">
    <source>
        <dbReference type="ARBA" id="ARBA00022448"/>
    </source>
</evidence>
<keyword evidence="3" id="KW-0813">Transport</keyword>
<comment type="similarity">
    <text evidence="2">Belongs to the bacterial solute-binding protein 5 family.</text>
</comment>
<dbReference type="InterPro" id="IPR000914">
    <property type="entry name" value="SBP_5_dom"/>
</dbReference>
<dbReference type="Gene3D" id="3.90.76.10">
    <property type="entry name" value="Dipeptide-binding Protein, Domain 1"/>
    <property type="match status" value="1"/>
</dbReference>
<dbReference type="GO" id="GO:0030313">
    <property type="term" value="C:cell envelope"/>
    <property type="evidence" value="ECO:0007669"/>
    <property type="project" value="UniProtKB-SubCell"/>
</dbReference>
<dbReference type="Gene3D" id="3.40.190.10">
    <property type="entry name" value="Periplasmic binding protein-like II"/>
    <property type="match status" value="1"/>
</dbReference>
<gene>
    <name evidence="8" type="ORF">C7383_104159</name>
</gene>
<dbReference type="SUPFAM" id="SSF53850">
    <property type="entry name" value="Periplasmic binding protein-like II"/>
    <property type="match status" value="1"/>
</dbReference>
<dbReference type="EMBL" id="QGGY01000004">
    <property type="protein sequence ID" value="PWJ76713.1"/>
    <property type="molecule type" value="Genomic_DNA"/>
</dbReference>
<sequence length="616" mass="68206">MKKKLISMILAASMSASLLAGCSTFESDNSSSKTKTTKASTEAAEDDTETSAAKETEAADAKESASENETADAAGETKDTAKAETEEAETKTEAEGSEATGSGSFVWACPSLIGMNPVKSNSNNDYDVYYLTQAGLVRPTEDGYEPDLAERWEISKDKLTYTFYLRDSKWSDGEPVKADDFVYAFSQYLDPELAWINQSYLTYIEGAQAYASGEGKWEDVAVKAKDDKTLEIKVTNPGTDLLTVLAFITPYPLRQDKMEEYGDAYGSSVDKSLYSGPYTCTEWILDSKYVLTKNDTYWDAKDNWQIQTIEGMEIADDGTKVAMFENGEIDAIYTIGGQYVDQMTEDGAAVTPFSSNGIEAMYFNENTKNEAAKEVLSNADFRKALSYALNREGIAQAVNPLFHGYNRITTEVYTDGNGKKVTDEYPVECAPLAGDEEKAKEYLDKALKALGYADASELPDMTLMSYERDDHKLMGEMMVDAWKSILGITSIKYEQYPINTAIGNFYALSFDMFVIGTEGGVFPYSNAMNFKTGGDLNPGYWSNEKYDSLIAKISESTDAKEQNDILNQAEQLILDEGIYCPLYMQGQATVAQDYVENFSVAKKGYGYFFKDLKVNK</sequence>
<feature type="compositionally biased region" description="Basic and acidic residues" evidence="5">
    <location>
        <begin position="52"/>
        <end position="65"/>
    </location>
</feature>
<evidence type="ECO:0000313" key="9">
    <source>
        <dbReference type="Proteomes" id="UP000245412"/>
    </source>
</evidence>
<reference evidence="8 9" key="1">
    <citation type="submission" date="2018-05" db="EMBL/GenBank/DDBJ databases">
        <authorList>
            <person name="Goeker M."/>
            <person name="Huntemann M."/>
            <person name="Clum A."/>
            <person name="Pillay M."/>
            <person name="Palaniappan K."/>
            <person name="Varghese N."/>
            <person name="Mikhailova N."/>
            <person name="Stamatis D."/>
            <person name="Reddy T."/>
            <person name="Daum C."/>
            <person name="Shapiro N."/>
            <person name="Ivanova N."/>
            <person name="Kyrpides N."/>
            <person name="Woyke T."/>
        </authorList>
    </citation>
    <scope>NUCLEOTIDE SEQUENCE [LARGE SCALE GENOMIC DNA]</scope>
    <source>
        <strain evidence="8 9">DSM 26524</strain>
    </source>
</reference>
<keyword evidence="9" id="KW-1185">Reference proteome</keyword>
<evidence type="ECO:0000259" key="7">
    <source>
        <dbReference type="Pfam" id="PF00496"/>
    </source>
</evidence>
<feature type="compositionally biased region" description="Basic and acidic residues" evidence="5">
    <location>
        <begin position="75"/>
        <end position="94"/>
    </location>
</feature>
<evidence type="ECO:0000256" key="6">
    <source>
        <dbReference type="SAM" id="SignalP"/>
    </source>
</evidence>
<keyword evidence="4 6" id="KW-0732">Signal</keyword>
<feature type="chain" id="PRO_5044494214" evidence="6">
    <location>
        <begin position="21"/>
        <end position="616"/>
    </location>
</feature>
<feature type="domain" description="Solute-binding protein family 5" evidence="7">
    <location>
        <begin position="144"/>
        <end position="529"/>
    </location>
</feature>
<evidence type="ECO:0000313" key="8">
    <source>
        <dbReference type="EMBL" id="PWJ76713.1"/>
    </source>
</evidence>
<dbReference type="GO" id="GO:1904680">
    <property type="term" value="F:peptide transmembrane transporter activity"/>
    <property type="evidence" value="ECO:0007669"/>
    <property type="project" value="TreeGrafter"/>
</dbReference>
<dbReference type="RefSeq" id="WP_109625857.1">
    <property type="nucleotide sequence ID" value="NZ_JANKBI010000008.1"/>
</dbReference>
<dbReference type="Pfam" id="PF00496">
    <property type="entry name" value="SBP_bac_5"/>
    <property type="match status" value="1"/>
</dbReference>
<evidence type="ECO:0000256" key="4">
    <source>
        <dbReference type="ARBA" id="ARBA00022729"/>
    </source>
</evidence>
<feature type="signal peptide" evidence="6">
    <location>
        <begin position="1"/>
        <end position="20"/>
    </location>
</feature>
<evidence type="ECO:0000256" key="2">
    <source>
        <dbReference type="ARBA" id="ARBA00005695"/>
    </source>
</evidence>
<dbReference type="InterPro" id="IPR030678">
    <property type="entry name" value="Peptide/Ni-bd"/>
</dbReference>
<dbReference type="AlphaFoldDB" id="A0AB73T5V7"/>
<dbReference type="PIRSF" id="PIRSF002741">
    <property type="entry name" value="MppA"/>
    <property type="match status" value="1"/>
</dbReference>
<comment type="caution">
    <text evidence="8">The sequence shown here is derived from an EMBL/GenBank/DDBJ whole genome shotgun (WGS) entry which is preliminary data.</text>
</comment>
<dbReference type="InterPro" id="IPR039424">
    <property type="entry name" value="SBP_5"/>
</dbReference>
<dbReference type="GO" id="GO:0043190">
    <property type="term" value="C:ATP-binding cassette (ABC) transporter complex"/>
    <property type="evidence" value="ECO:0007669"/>
    <property type="project" value="InterPro"/>
</dbReference>
<dbReference type="Proteomes" id="UP000245412">
    <property type="component" value="Unassembled WGS sequence"/>
</dbReference>
<name>A0AB73T5V7_9FIRM</name>
<proteinExistence type="inferred from homology"/>
<organism evidence="8 9">
    <name type="scientific">Murimonas intestini</name>
    <dbReference type="NCBI Taxonomy" id="1337051"/>
    <lineage>
        <taxon>Bacteria</taxon>
        <taxon>Bacillati</taxon>
        <taxon>Bacillota</taxon>
        <taxon>Clostridia</taxon>
        <taxon>Lachnospirales</taxon>
        <taxon>Lachnospiraceae</taxon>
        <taxon>Murimonas</taxon>
    </lineage>
</organism>
<feature type="region of interest" description="Disordered" evidence="5">
    <location>
        <begin position="23"/>
        <end position="101"/>
    </location>
</feature>
<dbReference type="PANTHER" id="PTHR30290:SF10">
    <property type="entry name" value="PERIPLASMIC OLIGOPEPTIDE-BINDING PROTEIN-RELATED"/>
    <property type="match status" value="1"/>
</dbReference>
<dbReference type="GO" id="GO:0015833">
    <property type="term" value="P:peptide transport"/>
    <property type="evidence" value="ECO:0007669"/>
    <property type="project" value="TreeGrafter"/>
</dbReference>
<dbReference type="CDD" id="cd08504">
    <property type="entry name" value="PBP2_OppA"/>
    <property type="match status" value="1"/>
</dbReference>